<evidence type="ECO:0000256" key="2">
    <source>
        <dbReference type="ARBA" id="ARBA00022801"/>
    </source>
</evidence>
<dbReference type="InterPro" id="IPR026891">
    <property type="entry name" value="Fn3-like"/>
</dbReference>
<dbReference type="SUPFAM" id="SSF51445">
    <property type="entry name" value="(Trans)glycosidases"/>
    <property type="match status" value="1"/>
</dbReference>
<dbReference type="Gene3D" id="2.60.40.10">
    <property type="entry name" value="Immunoglobulins"/>
    <property type="match status" value="1"/>
</dbReference>
<keyword evidence="3" id="KW-0119">Carbohydrate metabolism</keyword>
<dbReference type="InterPro" id="IPR001764">
    <property type="entry name" value="Glyco_hydro_3_N"/>
</dbReference>
<feature type="chain" id="PRO_5045985146" evidence="5">
    <location>
        <begin position="24"/>
        <end position="786"/>
    </location>
</feature>
<evidence type="ECO:0000256" key="1">
    <source>
        <dbReference type="ARBA" id="ARBA00005336"/>
    </source>
</evidence>
<gene>
    <name evidence="7" type="ORF">prwr041_11960</name>
</gene>
<keyword evidence="2 4" id="KW-0378">Hydrolase</keyword>
<dbReference type="Pfam" id="PF01915">
    <property type="entry name" value="Glyco_hydro_3_C"/>
    <property type="match status" value="1"/>
</dbReference>
<dbReference type="PANTHER" id="PTHR42715:SF10">
    <property type="entry name" value="BETA-GLUCOSIDASE"/>
    <property type="match status" value="1"/>
</dbReference>
<dbReference type="GO" id="GO:0016787">
    <property type="term" value="F:hydrolase activity"/>
    <property type="evidence" value="ECO:0007669"/>
    <property type="project" value="UniProtKB-KW"/>
</dbReference>
<sequence length="786" mass="85972">MKTKNIFSIALAASLTIVCIPQAKTIDKKAILQRLSLTDKAHFVIGTGMAGMNGNNAVIGATKSLVPGAAGTTYPLDSLGIPSIVLADGPAGLRIDAHRAGDTATYYCTHFPIGTLLASTWNQQLVEEVGKAIGNEAKEYGTDVLLAPAVNIHRNPLNGRNFEYYSEDPLVAGKTAAAYIRGVQSNGVGTSIKHFAFNNQETNRMNTDARISQRAIREIYLKPFEIAIKEANPWTVMSSYNKINGTYTSESKDLLTTILRDEWGYKGTVMTDWFGGKDGATQVWAGNDMLQPGKAEQFTSIVESVKNGKLEKGDLDRNITRILNLIEKTPRYQGYHYSNKPDLKAHAAVTRQSATEGMVLLKNNGALPLRTKASNTQIALYGCTSYDFIAGGTGSGNVNHAYIVSLLEGLKNAGYRVDSQLQKAYTQYISDCKAAEKAHMEEAMKKDKQTAMLAMFLPSPRPIEMNITPEQLNKQAKTAQIAIITLGRISGEFLDRKQADFNLTKEENQLISNVCKAYHKVGKKVIVLLNVGGAIETASWKAMPDAILCAWQAGQEGGNSVADVISGKTSPSGKLTMTWPINFADAYSSKNFPIDKMPDLNMTNQGKAGNNEKNVDYTNYEEDIYVGYRYFDSFNKQVSYPFGYGLSYTQFYYSNAKVNNNGDIITVTVNVKNIGKTTGKEVVELYEAAPNSKKFNKPTKELKAFAKTKALKPGETEVVTLTVKTSDLASFNEAASAWKIDAGIYQLLIGNSSRDIRATLSTSVKAQETSVHNVLAPQEPLNLLHR</sequence>
<dbReference type="Gene3D" id="3.40.50.1700">
    <property type="entry name" value="Glycoside hydrolase family 3 C-terminal domain"/>
    <property type="match status" value="1"/>
</dbReference>
<dbReference type="Proteomes" id="UP001319045">
    <property type="component" value="Chromosome"/>
</dbReference>
<protein>
    <submittedName>
        <fullName evidence="7">Glycosyl hydrolase</fullName>
    </submittedName>
</protein>
<reference evidence="7 8" key="1">
    <citation type="journal article" date="2022" name="Int. J. Syst. Evol. Microbiol.">
        <title>Prevotella herbatica sp. nov., a plant polysaccharide-decomposing anaerobic bacterium isolated from a methanogenic reactor.</title>
        <authorList>
            <person name="Uek A."/>
            <person name="Tonouchi A."/>
            <person name="Kaku N."/>
            <person name="Ueki K."/>
        </authorList>
    </citation>
    <scope>NUCLEOTIDE SEQUENCE [LARGE SCALE GENOMIC DNA]</scope>
    <source>
        <strain evidence="7 8">WR041</strain>
    </source>
</reference>
<dbReference type="RefSeq" id="WP_207155455.1">
    <property type="nucleotide sequence ID" value="NZ_AP024484.1"/>
</dbReference>
<dbReference type="SUPFAM" id="SSF52279">
    <property type="entry name" value="Beta-D-glucan exohydrolase, C-terminal domain"/>
    <property type="match status" value="1"/>
</dbReference>
<feature type="signal peptide" evidence="5">
    <location>
        <begin position="1"/>
        <end position="23"/>
    </location>
</feature>
<dbReference type="SMART" id="SM01217">
    <property type="entry name" value="Fn3_like"/>
    <property type="match status" value="1"/>
</dbReference>
<dbReference type="InterPro" id="IPR050288">
    <property type="entry name" value="Cellulose_deg_GH3"/>
</dbReference>
<dbReference type="EMBL" id="AP024484">
    <property type="protein sequence ID" value="BCS85303.1"/>
    <property type="molecule type" value="Genomic_DNA"/>
</dbReference>
<evidence type="ECO:0000256" key="4">
    <source>
        <dbReference type="RuleBase" id="RU361161"/>
    </source>
</evidence>
<evidence type="ECO:0000313" key="7">
    <source>
        <dbReference type="EMBL" id="BCS85303.1"/>
    </source>
</evidence>
<dbReference type="InterPro" id="IPR036881">
    <property type="entry name" value="Glyco_hydro_3_C_sf"/>
</dbReference>
<dbReference type="InterPro" id="IPR002772">
    <property type="entry name" value="Glyco_hydro_3_C"/>
</dbReference>
<dbReference type="Gene3D" id="3.20.20.300">
    <property type="entry name" value="Glycoside hydrolase, family 3, N-terminal domain"/>
    <property type="match status" value="1"/>
</dbReference>
<dbReference type="InterPro" id="IPR019800">
    <property type="entry name" value="Glyco_hydro_3_AS"/>
</dbReference>
<dbReference type="InterPro" id="IPR036962">
    <property type="entry name" value="Glyco_hydro_3_N_sf"/>
</dbReference>
<dbReference type="InterPro" id="IPR017853">
    <property type="entry name" value="GH"/>
</dbReference>
<evidence type="ECO:0000259" key="6">
    <source>
        <dbReference type="SMART" id="SM01217"/>
    </source>
</evidence>
<keyword evidence="8" id="KW-1185">Reference proteome</keyword>
<proteinExistence type="inferred from homology"/>
<evidence type="ECO:0000256" key="5">
    <source>
        <dbReference type="SAM" id="SignalP"/>
    </source>
</evidence>
<dbReference type="PRINTS" id="PR00133">
    <property type="entry name" value="GLHYDRLASE3"/>
</dbReference>
<dbReference type="PANTHER" id="PTHR42715">
    <property type="entry name" value="BETA-GLUCOSIDASE"/>
    <property type="match status" value="1"/>
</dbReference>
<dbReference type="PROSITE" id="PS00775">
    <property type="entry name" value="GLYCOSYL_HYDROL_F3"/>
    <property type="match status" value="1"/>
</dbReference>
<keyword evidence="4" id="KW-0326">Glycosidase</keyword>
<keyword evidence="5" id="KW-0732">Signal</keyword>
<organism evidence="7 8">
    <name type="scientific">Prevotella herbatica</name>
    <dbReference type="NCBI Taxonomy" id="2801997"/>
    <lineage>
        <taxon>Bacteria</taxon>
        <taxon>Pseudomonadati</taxon>
        <taxon>Bacteroidota</taxon>
        <taxon>Bacteroidia</taxon>
        <taxon>Bacteroidales</taxon>
        <taxon>Prevotellaceae</taxon>
        <taxon>Prevotella</taxon>
    </lineage>
</organism>
<name>A0ABM7NXR9_9BACT</name>
<evidence type="ECO:0000256" key="3">
    <source>
        <dbReference type="ARBA" id="ARBA00023277"/>
    </source>
</evidence>
<feature type="domain" description="Fibronectin type III-like" evidence="6">
    <location>
        <begin position="681"/>
        <end position="753"/>
    </location>
</feature>
<accession>A0ABM7NXR9</accession>
<dbReference type="InterPro" id="IPR013783">
    <property type="entry name" value="Ig-like_fold"/>
</dbReference>
<comment type="similarity">
    <text evidence="1 4">Belongs to the glycosyl hydrolase 3 family.</text>
</comment>
<evidence type="ECO:0000313" key="8">
    <source>
        <dbReference type="Proteomes" id="UP001319045"/>
    </source>
</evidence>
<dbReference type="Pfam" id="PF00933">
    <property type="entry name" value="Glyco_hydro_3"/>
    <property type="match status" value="1"/>
</dbReference>
<dbReference type="Pfam" id="PF14310">
    <property type="entry name" value="Fn3-like"/>
    <property type="match status" value="1"/>
</dbReference>